<feature type="compositionally biased region" description="Polar residues" evidence="2">
    <location>
        <begin position="1333"/>
        <end position="1342"/>
    </location>
</feature>
<dbReference type="Pfam" id="PF18080">
    <property type="entry name" value="Gal_mutarotas_3"/>
    <property type="match status" value="1"/>
</dbReference>
<feature type="compositionally biased region" description="Polar residues" evidence="2">
    <location>
        <begin position="1352"/>
        <end position="1381"/>
    </location>
</feature>
<feature type="domain" description="Endo-alpha-N-acetylgalactosaminidase" evidence="10">
    <location>
        <begin position="941"/>
        <end position="1088"/>
    </location>
</feature>
<dbReference type="Pfam" id="PF17451">
    <property type="entry name" value="Glyco_hyd_101C"/>
    <property type="match status" value="1"/>
</dbReference>
<reference evidence="12" key="1">
    <citation type="submission" date="2018-06" db="EMBL/GenBank/DDBJ databases">
        <authorList>
            <consortium name="Pathogen Informatics"/>
            <person name="Doyle S."/>
        </authorList>
    </citation>
    <scope>NUCLEOTIDE SEQUENCE [LARGE SCALE GENOMIC DNA]</scope>
    <source>
        <strain evidence="12">NCTC12218</strain>
    </source>
</reference>
<feature type="region of interest" description="Disordered" evidence="2">
    <location>
        <begin position="64"/>
        <end position="151"/>
    </location>
</feature>
<dbReference type="InterPro" id="IPR040502">
    <property type="entry name" value="GH101_dom-6"/>
</dbReference>
<dbReference type="Pfam" id="PF12905">
    <property type="entry name" value="Glyco_hydro_101"/>
    <property type="match status" value="1"/>
</dbReference>
<sequence>MIHRQQIFSIRKYAIGTSSILLGLTFFISASATASASELKNDLANQDTDVSPQATIDGHISKERLNASQTETKTADTQALGAQAISPTEQAKPQIDKTANSTAKMVSQNDSDSATKARTQPKQITQSKSSQNEQVHTQATSLSAKNAQNTSSLHAPVHHSDVVQAQPTTPSEAPLSHSPKEMRRPQATAAPLSRQNQTATARKTNSSTHPQTTHIVSSLDTLQSQQMKVEVDQNFPAIKQYKLKNGKTIPGQVVDSSQIIVNGEIIKPTVSYKKLNDHTAEYILHAKDDNHAINSDFKFQLSVIDRTIDLKMTDYHSNNPDVIVRSFGFMNQSLVSVNSQQKQAQLQTTKMSTNTMVSGDRLYTIDDKFEPNFSDMMMYGFVSNNQYSAGLWSNAQIGVGGNQDFIRVTATGVQTKEGVSVGLGATPWILQPSLAHQDAKTQGLLPHIKIAIAEDENHDGKIDWQDGAIAYRDIMNNPFKYEEVPDLVGYRIAMNFGSQAQNPFLKTLDGVKKFYLNTDGLGQSILLKGYNSEGHDSGHLDYSHIGERMGGAEDLNTLLSIGAQYGARFGVHINASETYPESKAFNPDLLKKNEDGTYSYGWNWLDQGFNINADYDLTHQRQARFQALKDVVGERLDFIYVDVWGNQQSGDNSAWPSHQLAKEINDLGWRIGVEWGHGMEYDSTFQHWATDIAYGTYENKGINSEVARFIRNHQKDSWVANHAEHSGAADFPLLGGYKMKDFEGWQGRNDFKTYIKNIFDVDVPTKFLQHYKVMRIENGHPVKMTANGRTIEWTPEMTVDLQNNTGDKVTVQRKSNDYENDINNYRSRTILLNGHTVLDGDNYLIPWNWDANGQPLTGSEQKLYHWNKKGGSSSWELPDSWHTNQVILYELTETGRTNMKIIPVTNNHIKLDHIKAETPYVIYQVPQPKQQEVNWSEGMHIKDAGFNSQKLDAWHISGDVEQVGINQSVAHNHLLKIDSPKQKTQLTQQLTDLKPGQRYALYIGVDNRSKSQTQIAVSHQGQVLATNQTQQSIAQNYVKADAHNTSKASETYKDGGSYFQNMYLFFVAPQDGQVDFIISREAGKGATYLDDIRIVENPSILMRDGVFQQDFETVPQGLFPFVVSEVEGVEDNRTHLSEKNAPYTQRGWNHKRVDDVIQGHWSLKVNGQAGKNKMVIQTIPQNFYFEPGKTYEVSFDYESGSDNSYAFAVGHDDISKNRNFKVTPLKNTIDHPHAQRVTFQVTGNENGQTWIGIYSTDVQPDTRGVKDNGQVNFEGTKDFILDNLIIRPIDEVIDNNPSTDNPSHPSGDGSTDNTRLPNKPTGQQIKQEPIGETAQSISPSHKVTTDQHESTTDNAQSSASTDTEISSAQQKQNGVATISTDPSYVRTSTTISFENHGQVVKHTTQGTNTIIKASADQMRVEQLNAQLPDTGASSKTSTPPLLMVMIGFFTTVLGLHHTRRKKQKQHS</sequence>
<evidence type="ECO:0000256" key="2">
    <source>
        <dbReference type="SAM" id="MobiDB-lite"/>
    </source>
</evidence>
<accession>A0A7Z7QMU5</accession>
<gene>
    <name evidence="12" type="primary">spsG</name>
    <name evidence="12" type="ORF">NCTC12218_00191</name>
</gene>
<feature type="compositionally biased region" description="Polar residues" evidence="2">
    <location>
        <begin position="193"/>
        <end position="213"/>
    </location>
</feature>
<keyword evidence="3" id="KW-1133">Transmembrane helix</keyword>
<feature type="transmembrane region" description="Helical" evidence="3">
    <location>
        <begin position="1440"/>
        <end position="1458"/>
    </location>
</feature>
<feature type="compositionally biased region" description="Polar residues" evidence="2">
    <location>
        <begin position="66"/>
        <end position="77"/>
    </location>
</feature>
<dbReference type="Gene3D" id="2.60.40.1180">
    <property type="entry name" value="Golgi alpha-mannosidase II"/>
    <property type="match status" value="1"/>
</dbReference>
<feature type="domain" description="Glycosyl hydrolase 101 beta-sandwich" evidence="7">
    <location>
        <begin position="762"/>
        <end position="897"/>
    </location>
</feature>
<reference evidence="11 13" key="2">
    <citation type="submission" date="2020-11" db="EMBL/GenBank/DDBJ databases">
        <authorList>
            <consortium name="Pathogen Informatics"/>
        </authorList>
    </citation>
    <scope>NUCLEOTIDE SEQUENCE [LARGE SCALE GENOMIC DNA]</scope>
    <source>
        <strain evidence="11 13">NCTC12218</strain>
    </source>
</reference>
<proteinExistence type="predicted"/>
<dbReference type="InterPro" id="IPR025706">
    <property type="entry name" value="Endoa_GalNAc"/>
</dbReference>
<dbReference type="InterPro" id="IPR005877">
    <property type="entry name" value="YSIRK_signal_dom"/>
</dbReference>
<dbReference type="GO" id="GO:0006357">
    <property type="term" value="P:regulation of transcription by RNA polymerase II"/>
    <property type="evidence" value="ECO:0007669"/>
    <property type="project" value="TreeGrafter"/>
</dbReference>
<dbReference type="Gene3D" id="2.60.120.260">
    <property type="entry name" value="Galactose-binding domain-like"/>
    <property type="match status" value="2"/>
</dbReference>
<evidence type="ECO:0000256" key="4">
    <source>
        <dbReference type="SAM" id="SignalP"/>
    </source>
</evidence>
<evidence type="ECO:0000256" key="1">
    <source>
        <dbReference type="ARBA" id="ARBA00022729"/>
    </source>
</evidence>
<feature type="signal peptide" evidence="4">
    <location>
        <begin position="1"/>
        <end position="36"/>
    </location>
</feature>
<evidence type="ECO:0000256" key="3">
    <source>
        <dbReference type="SAM" id="Phobius"/>
    </source>
</evidence>
<feature type="chain" id="PRO_5041142443" evidence="4">
    <location>
        <begin position="37"/>
        <end position="1467"/>
    </location>
</feature>
<evidence type="ECO:0000313" key="11">
    <source>
        <dbReference type="EMBL" id="CAD7358610.1"/>
    </source>
</evidence>
<dbReference type="InterPro" id="IPR049314">
    <property type="entry name" value="GH101_dom-5"/>
</dbReference>
<keyword evidence="12" id="KW-0378">Hydrolase</keyword>
<dbReference type="CDD" id="cd14244">
    <property type="entry name" value="GH_101_like"/>
    <property type="match status" value="1"/>
</dbReference>
<name>A0A7Z7QMU5_STASC</name>
<keyword evidence="12" id="KW-0326">Glycosidase</keyword>
<keyword evidence="3" id="KW-0812">Transmembrane</keyword>
<feature type="compositionally biased region" description="Polar residues" evidence="2">
    <location>
        <begin position="1295"/>
        <end position="1326"/>
    </location>
</feature>
<feature type="domain" description="Endo-alpha-N-acetylgalactosaminidase" evidence="6">
    <location>
        <begin position="465"/>
        <end position="755"/>
    </location>
</feature>
<keyword evidence="3" id="KW-0472">Membrane</keyword>
<dbReference type="GO" id="GO:0030246">
    <property type="term" value="F:carbohydrate binding"/>
    <property type="evidence" value="ECO:0007669"/>
    <property type="project" value="InterPro"/>
</dbReference>
<dbReference type="Pfam" id="PF04650">
    <property type="entry name" value="YSIRK_signal"/>
    <property type="match status" value="1"/>
</dbReference>
<organism evidence="12">
    <name type="scientific">Staphylococcus schleiferi</name>
    <dbReference type="NCBI Taxonomy" id="1295"/>
    <lineage>
        <taxon>Bacteria</taxon>
        <taxon>Bacillati</taxon>
        <taxon>Bacillota</taxon>
        <taxon>Bacilli</taxon>
        <taxon>Bacillales</taxon>
        <taxon>Staphylococcaceae</taxon>
        <taxon>Staphylococcus</taxon>
    </lineage>
</organism>
<dbReference type="Gene3D" id="2.70.98.10">
    <property type="match status" value="1"/>
</dbReference>
<evidence type="ECO:0000259" key="10">
    <source>
        <dbReference type="Pfam" id="PF21466"/>
    </source>
</evidence>
<feature type="compositionally biased region" description="Polar residues" evidence="2">
    <location>
        <begin position="85"/>
        <end position="151"/>
    </location>
</feature>
<dbReference type="EMBL" id="UHEF01000001">
    <property type="protein sequence ID" value="SUM86213.1"/>
    <property type="molecule type" value="Genomic_DNA"/>
</dbReference>
<evidence type="ECO:0000259" key="8">
    <source>
        <dbReference type="Pfam" id="PF17974"/>
    </source>
</evidence>
<dbReference type="Proteomes" id="UP000264146">
    <property type="component" value="Chromosome"/>
</dbReference>
<dbReference type="NCBIfam" id="TIGR01168">
    <property type="entry name" value="YSIRK_signal"/>
    <property type="match status" value="1"/>
</dbReference>
<feature type="region of interest" description="Disordered" evidence="2">
    <location>
        <begin position="163"/>
        <end position="213"/>
    </location>
</feature>
<evidence type="ECO:0000313" key="13">
    <source>
        <dbReference type="Proteomes" id="UP000264146"/>
    </source>
</evidence>
<dbReference type="InterPro" id="IPR013780">
    <property type="entry name" value="Glyco_hydro_b"/>
</dbReference>
<dbReference type="EC" id="3.2.1.97" evidence="12"/>
<dbReference type="Gene3D" id="3.20.20.80">
    <property type="entry name" value="Glycosidases"/>
    <property type="match status" value="1"/>
</dbReference>
<feature type="domain" description="Galactose mutarotase-like fold" evidence="9">
    <location>
        <begin position="222"/>
        <end position="464"/>
    </location>
</feature>
<evidence type="ECO:0000259" key="9">
    <source>
        <dbReference type="Pfam" id="PF18080"/>
    </source>
</evidence>
<feature type="domain" description="Endo-alpha-N-acetylgalactosaminidase" evidence="8">
    <location>
        <begin position="1090"/>
        <end position="1275"/>
    </location>
</feature>
<dbReference type="Pfam" id="PF17974">
    <property type="entry name" value="GalBD_like"/>
    <property type="match status" value="1"/>
</dbReference>
<feature type="region of interest" description="Disordered" evidence="2">
    <location>
        <begin position="1292"/>
        <end position="1381"/>
    </location>
</feature>
<evidence type="ECO:0000259" key="7">
    <source>
        <dbReference type="Pfam" id="PF17451"/>
    </source>
</evidence>
<dbReference type="EMBL" id="LR962863">
    <property type="protein sequence ID" value="CAD7358610.1"/>
    <property type="molecule type" value="Genomic_DNA"/>
</dbReference>
<dbReference type="InterPro" id="IPR052130">
    <property type="entry name" value="AEBP2/jing_C2H2-ZnF"/>
</dbReference>
<dbReference type="PANTHER" id="PTHR46541">
    <property type="entry name" value="ZINC FINGER PROTEIN AEBP2"/>
    <property type="match status" value="1"/>
</dbReference>
<feature type="domain" description="YSIRK Gram-positive signal peptide" evidence="5">
    <location>
        <begin position="4"/>
        <end position="27"/>
    </location>
</feature>
<evidence type="ECO:0000313" key="12">
    <source>
        <dbReference type="EMBL" id="SUM86213.1"/>
    </source>
</evidence>
<dbReference type="InterPro" id="IPR014718">
    <property type="entry name" value="GH-type_carb-bd"/>
</dbReference>
<keyword evidence="1 4" id="KW-0732">Signal</keyword>
<dbReference type="RefSeq" id="WP_126496437.1">
    <property type="nucleotide sequence ID" value="NZ_LR962863.1"/>
</dbReference>
<dbReference type="GO" id="GO:0008270">
    <property type="term" value="F:zinc ion binding"/>
    <property type="evidence" value="ECO:0007669"/>
    <property type="project" value="UniProtKB-KW"/>
</dbReference>
<dbReference type="GO" id="GO:0033926">
    <property type="term" value="F:endo-alpha-N-acetylgalactosaminidase activity"/>
    <property type="evidence" value="ECO:0007669"/>
    <property type="project" value="UniProtKB-EC"/>
</dbReference>
<dbReference type="PANTHER" id="PTHR46541:SF1">
    <property type="entry name" value="ZINC FINGER PROTEIN AEBP2"/>
    <property type="match status" value="1"/>
</dbReference>
<dbReference type="InterPro" id="IPR040633">
    <property type="entry name" value="Gal_mutarotas_3"/>
</dbReference>
<protein>
    <submittedName>
        <fullName evidence="12">LPXTG-motif cell wall anchor domain-containing protein</fullName>
        <ecNumber evidence="12">3.2.1.97</ecNumber>
    </submittedName>
</protein>
<evidence type="ECO:0000259" key="5">
    <source>
        <dbReference type="Pfam" id="PF04650"/>
    </source>
</evidence>
<dbReference type="Pfam" id="PF21466">
    <property type="entry name" value="GH101_dom-5"/>
    <property type="match status" value="1"/>
</dbReference>
<evidence type="ECO:0000259" key="6">
    <source>
        <dbReference type="Pfam" id="PF12905"/>
    </source>
</evidence>
<dbReference type="InterPro" id="IPR035364">
    <property type="entry name" value="Beta_sandwich_GH101"/>
</dbReference>